<reference evidence="2 3" key="1">
    <citation type="submission" date="2020-02" db="EMBL/GenBank/DDBJ databases">
        <authorList>
            <person name="Zheng R.K."/>
            <person name="Sun C.M."/>
        </authorList>
    </citation>
    <scope>NUCLEOTIDE SEQUENCE [LARGE SCALE GENOMIC DNA]</scope>
    <source>
        <strain evidence="3">rifampicinis</strain>
    </source>
</reference>
<dbReference type="Proteomes" id="UP000594468">
    <property type="component" value="Chromosome"/>
</dbReference>
<dbReference type="AlphaFoldDB" id="A0A7S8IEV4"/>
<keyword evidence="1" id="KW-0812">Transmembrane</keyword>
<name>A0A7S8IEV4_9CHLR</name>
<keyword evidence="3" id="KW-1185">Reference proteome</keyword>
<organism evidence="2 3">
    <name type="scientific">Phototrophicus methaneseepsis</name>
    <dbReference type="NCBI Taxonomy" id="2710758"/>
    <lineage>
        <taxon>Bacteria</taxon>
        <taxon>Bacillati</taxon>
        <taxon>Chloroflexota</taxon>
        <taxon>Candidatus Thermofontia</taxon>
        <taxon>Phototrophicales</taxon>
        <taxon>Phototrophicaceae</taxon>
        <taxon>Phototrophicus</taxon>
    </lineage>
</organism>
<evidence type="ECO:0000313" key="2">
    <source>
        <dbReference type="EMBL" id="QPC82947.1"/>
    </source>
</evidence>
<feature type="transmembrane region" description="Helical" evidence="1">
    <location>
        <begin position="14"/>
        <end position="35"/>
    </location>
</feature>
<gene>
    <name evidence="2" type="ORF">G4Y79_00815</name>
</gene>
<sequence length="131" mass="15026">MIRRKESYSTMDTLAKSIATVIMWAGMLGVIFLAIPNMGGLAVLLALVLMIPLLAIMAFMWVVNSPFAYNHSQRGKQQEENQEKRKRDMLDSVLRELSDEQLAALKYRLSEPDFEERLEYMIGDDGELIQR</sequence>
<evidence type="ECO:0000256" key="1">
    <source>
        <dbReference type="SAM" id="Phobius"/>
    </source>
</evidence>
<keyword evidence="1" id="KW-1133">Transmembrane helix</keyword>
<dbReference type="RefSeq" id="WP_195171016.1">
    <property type="nucleotide sequence ID" value="NZ_CP062983.1"/>
</dbReference>
<proteinExistence type="predicted"/>
<dbReference type="EMBL" id="CP062983">
    <property type="protein sequence ID" value="QPC82947.1"/>
    <property type="molecule type" value="Genomic_DNA"/>
</dbReference>
<dbReference type="KEGG" id="pmet:G4Y79_00815"/>
<protein>
    <submittedName>
        <fullName evidence="2">Uncharacterized protein</fullName>
    </submittedName>
</protein>
<evidence type="ECO:0000313" key="3">
    <source>
        <dbReference type="Proteomes" id="UP000594468"/>
    </source>
</evidence>
<accession>A0A7S8IEV4</accession>
<keyword evidence="1" id="KW-0472">Membrane</keyword>
<feature type="transmembrane region" description="Helical" evidence="1">
    <location>
        <begin position="41"/>
        <end position="63"/>
    </location>
</feature>